<proteinExistence type="predicted"/>
<evidence type="ECO:0000313" key="2">
    <source>
        <dbReference type="Proteomes" id="UP000019149"/>
    </source>
</evidence>
<comment type="caution">
    <text evidence="1">The sequence shown here is derived from an EMBL/GenBank/DDBJ whole genome shotgun (WGS) entry which is preliminary data.</text>
</comment>
<accession>W6UJA8</accession>
<evidence type="ECO:0000313" key="1">
    <source>
        <dbReference type="EMBL" id="EUB61128.1"/>
    </source>
</evidence>
<dbReference type="AlphaFoldDB" id="W6UJA8"/>
<organism evidence="1 2">
    <name type="scientific">Echinococcus granulosus</name>
    <name type="common">Hydatid tapeworm</name>
    <dbReference type="NCBI Taxonomy" id="6210"/>
    <lineage>
        <taxon>Eukaryota</taxon>
        <taxon>Metazoa</taxon>
        <taxon>Spiralia</taxon>
        <taxon>Lophotrochozoa</taxon>
        <taxon>Platyhelminthes</taxon>
        <taxon>Cestoda</taxon>
        <taxon>Eucestoda</taxon>
        <taxon>Cyclophyllidea</taxon>
        <taxon>Taeniidae</taxon>
        <taxon>Echinococcus</taxon>
        <taxon>Echinococcus granulosus group</taxon>
    </lineage>
</organism>
<dbReference type="RefSeq" id="XP_024352324.1">
    <property type="nucleotide sequence ID" value="XM_024493225.1"/>
</dbReference>
<protein>
    <submittedName>
        <fullName evidence="1">Uncharacterized protein</fullName>
    </submittedName>
</protein>
<dbReference type="KEGG" id="egl:EGR_03976"/>
<name>W6UJA8_ECHGR</name>
<dbReference type="EMBL" id="APAU02000023">
    <property type="protein sequence ID" value="EUB61128.1"/>
    <property type="molecule type" value="Genomic_DNA"/>
</dbReference>
<keyword evidence="2" id="KW-1185">Reference proteome</keyword>
<dbReference type="CTD" id="36339691"/>
<gene>
    <name evidence="1" type="ORF">EGR_03976</name>
</gene>
<reference evidence="1 2" key="1">
    <citation type="journal article" date="2013" name="Nat. Genet.">
        <title>The genome of the hydatid tapeworm Echinococcus granulosus.</title>
        <authorList>
            <person name="Zheng H."/>
            <person name="Zhang W."/>
            <person name="Zhang L."/>
            <person name="Zhang Z."/>
            <person name="Li J."/>
            <person name="Lu G."/>
            <person name="Zhu Y."/>
            <person name="Wang Y."/>
            <person name="Huang Y."/>
            <person name="Liu J."/>
            <person name="Kang H."/>
            <person name="Chen J."/>
            <person name="Wang L."/>
            <person name="Chen A."/>
            <person name="Yu S."/>
            <person name="Gao Z."/>
            <person name="Jin L."/>
            <person name="Gu W."/>
            <person name="Wang Z."/>
            <person name="Zhao L."/>
            <person name="Shi B."/>
            <person name="Wen H."/>
            <person name="Lin R."/>
            <person name="Jones M.K."/>
            <person name="Brejova B."/>
            <person name="Vinar T."/>
            <person name="Zhao G."/>
            <person name="McManus D.P."/>
            <person name="Chen Z."/>
            <person name="Zhou Y."/>
            <person name="Wang S."/>
        </authorList>
    </citation>
    <scope>NUCLEOTIDE SEQUENCE [LARGE SCALE GENOMIC DNA]</scope>
</reference>
<dbReference type="GeneID" id="36339691"/>
<dbReference type="Proteomes" id="UP000019149">
    <property type="component" value="Unassembled WGS sequence"/>
</dbReference>
<sequence length="216" mass="24413">MPRPLLNDKQNCHQCALLKGKEKKNSSIANSRIKWQRGKDHRLLSSPMVVAVFNKTKMNMVVLNGSNLTKKNFFKCTILQPAMSSRHPGINIREKKADTLPKTVQRLNSFLGVKENSALLSKINKNQLQPQEIQNSSKNICFFVFQAHLMAYNLLTSKCGIPALHFQITLGFLRILGSKILSQDVNKRSAKYEITCDLKAVSNFLTICHVNFVKKG</sequence>